<reference evidence="7 8" key="1">
    <citation type="journal article" date="2021" name="Nat. Plants">
        <title>The Taxus genome provides insights into paclitaxel biosynthesis.</title>
        <authorList>
            <person name="Xiong X."/>
            <person name="Gou J."/>
            <person name="Liao Q."/>
            <person name="Li Y."/>
            <person name="Zhou Q."/>
            <person name="Bi G."/>
            <person name="Li C."/>
            <person name="Du R."/>
            <person name="Wang X."/>
            <person name="Sun T."/>
            <person name="Guo L."/>
            <person name="Liang H."/>
            <person name="Lu P."/>
            <person name="Wu Y."/>
            <person name="Zhang Z."/>
            <person name="Ro D.K."/>
            <person name="Shang Y."/>
            <person name="Huang S."/>
            <person name="Yan J."/>
        </authorList>
    </citation>
    <scope>NUCLEOTIDE SEQUENCE [LARGE SCALE GENOMIC DNA]</scope>
    <source>
        <strain evidence="7">Ta-2019</strain>
    </source>
</reference>
<gene>
    <name evidence="7" type="ORF">KI387_020149</name>
</gene>
<protein>
    <recommendedName>
        <fullName evidence="6">Bifunctional inhibitor/plant lipid transfer protein/seed storage helical domain-containing protein</fullName>
    </recommendedName>
</protein>
<dbReference type="SMART" id="SM00499">
    <property type="entry name" value="AAI"/>
    <property type="match status" value="1"/>
</dbReference>
<accession>A0AA38LDZ8</accession>
<evidence type="ECO:0000256" key="5">
    <source>
        <dbReference type="SAM" id="SignalP"/>
    </source>
</evidence>
<proteinExistence type="inferred from homology"/>
<keyword evidence="4" id="KW-0325">Glycoprotein</keyword>
<evidence type="ECO:0000256" key="1">
    <source>
        <dbReference type="ARBA" id="ARBA00009748"/>
    </source>
</evidence>
<feature type="domain" description="Bifunctional inhibitor/plant lipid transfer protein/seed storage helical" evidence="6">
    <location>
        <begin position="31"/>
        <end position="108"/>
    </location>
</feature>
<dbReference type="EMBL" id="JAHRHJ020000004">
    <property type="protein sequence ID" value="KAH9318380.1"/>
    <property type="molecule type" value="Genomic_DNA"/>
</dbReference>
<keyword evidence="3" id="KW-1015">Disulfide bond</keyword>
<evidence type="ECO:0000313" key="7">
    <source>
        <dbReference type="EMBL" id="KAH9318380.1"/>
    </source>
</evidence>
<evidence type="ECO:0000259" key="6">
    <source>
        <dbReference type="SMART" id="SM00499"/>
    </source>
</evidence>
<dbReference type="InterPro" id="IPR016140">
    <property type="entry name" value="Bifunc_inhib/LTP/seed_store"/>
</dbReference>
<feature type="chain" id="PRO_5041206382" description="Bifunctional inhibitor/plant lipid transfer protein/seed storage helical domain-containing protein" evidence="5">
    <location>
        <begin position="27"/>
        <end position="143"/>
    </location>
</feature>
<dbReference type="Pfam" id="PF14368">
    <property type="entry name" value="LTP_2"/>
    <property type="match status" value="1"/>
</dbReference>
<sequence length="143" mass="14829">MGDIRRGFVVVLVIIMAGMCVGDLQADQKECKDALGSLTTCFPFVQGTDKSPAKDCCTNLKAVRESKPKCLCILIKDSTSPALGFSINTTLALEMPSVCKVNATISECPALLNISPSSPEAKIFGAANTSSPTSSSSSSSSSS</sequence>
<name>A0AA38LDZ8_TAXCH</name>
<evidence type="ECO:0000256" key="4">
    <source>
        <dbReference type="ARBA" id="ARBA00023180"/>
    </source>
</evidence>
<evidence type="ECO:0000256" key="2">
    <source>
        <dbReference type="ARBA" id="ARBA00022729"/>
    </source>
</evidence>
<dbReference type="CDD" id="cd00010">
    <property type="entry name" value="AAI_LTSS"/>
    <property type="match status" value="1"/>
</dbReference>
<organism evidence="7 8">
    <name type="scientific">Taxus chinensis</name>
    <name type="common">Chinese yew</name>
    <name type="synonym">Taxus wallichiana var. chinensis</name>
    <dbReference type="NCBI Taxonomy" id="29808"/>
    <lineage>
        <taxon>Eukaryota</taxon>
        <taxon>Viridiplantae</taxon>
        <taxon>Streptophyta</taxon>
        <taxon>Embryophyta</taxon>
        <taxon>Tracheophyta</taxon>
        <taxon>Spermatophyta</taxon>
        <taxon>Pinopsida</taxon>
        <taxon>Pinidae</taxon>
        <taxon>Conifers II</taxon>
        <taxon>Cupressales</taxon>
        <taxon>Taxaceae</taxon>
        <taxon>Taxus</taxon>
    </lineage>
</organism>
<comment type="caution">
    <text evidence="7">The sequence shown here is derived from an EMBL/GenBank/DDBJ whole genome shotgun (WGS) entry which is preliminary data.</text>
</comment>
<keyword evidence="2 5" id="KW-0732">Signal</keyword>
<dbReference type="Proteomes" id="UP000824469">
    <property type="component" value="Unassembled WGS sequence"/>
</dbReference>
<comment type="similarity">
    <text evidence="1">Belongs to the plant LTP family.</text>
</comment>
<dbReference type="SUPFAM" id="SSF47699">
    <property type="entry name" value="Bifunctional inhibitor/lipid-transfer protein/seed storage 2S albumin"/>
    <property type="match status" value="1"/>
</dbReference>
<dbReference type="InterPro" id="IPR043325">
    <property type="entry name" value="LTSS"/>
</dbReference>
<dbReference type="InterPro" id="IPR036312">
    <property type="entry name" value="Bifun_inhib/LTP/seed_sf"/>
</dbReference>
<feature type="non-terminal residue" evidence="7">
    <location>
        <position position="143"/>
    </location>
</feature>
<feature type="signal peptide" evidence="5">
    <location>
        <begin position="1"/>
        <end position="26"/>
    </location>
</feature>
<dbReference type="AlphaFoldDB" id="A0AA38LDZ8"/>
<keyword evidence="8" id="KW-1185">Reference proteome</keyword>
<evidence type="ECO:0000256" key="3">
    <source>
        <dbReference type="ARBA" id="ARBA00023157"/>
    </source>
</evidence>
<dbReference type="Gene3D" id="1.10.110.10">
    <property type="entry name" value="Plant lipid-transfer and hydrophobic proteins"/>
    <property type="match status" value="1"/>
</dbReference>
<dbReference type="PANTHER" id="PTHR33044">
    <property type="entry name" value="BIFUNCTIONAL INHIBITOR/LIPID-TRANSFER PROTEIN/SEED STORAGE 2S ALBUMIN SUPERFAMILY PROTEIN-RELATED"/>
    <property type="match status" value="1"/>
</dbReference>
<dbReference type="OMA" id="DCCANLK"/>
<evidence type="ECO:0000313" key="8">
    <source>
        <dbReference type="Proteomes" id="UP000824469"/>
    </source>
</evidence>